<dbReference type="InterPro" id="IPR051843">
    <property type="entry name" value="CPA1_transporter"/>
</dbReference>
<feature type="transmembrane region" description="Helical" evidence="2">
    <location>
        <begin position="183"/>
        <end position="201"/>
    </location>
</feature>
<dbReference type="RefSeq" id="XP_013904815.1">
    <property type="nucleotide sequence ID" value="XM_014049361.1"/>
</dbReference>
<feature type="region of interest" description="Disordered" evidence="1">
    <location>
        <begin position="557"/>
        <end position="616"/>
    </location>
</feature>
<dbReference type="GO" id="GO:0098662">
    <property type="term" value="P:inorganic cation transmembrane transport"/>
    <property type="evidence" value="ECO:0007669"/>
    <property type="project" value="TreeGrafter"/>
</dbReference>
<feature type="compositionally biased region" description="Gly residues" evidence="1">
    <location>
        <begin position="526"/>
        <end position="543"/>
    </location>
</feature>
<feature type="transmembrane region" description="Helical" evidence="2">
    <location>
        <begin position="259"/>
        <end position="278"/>
    </location>
</feature>
<feature type="compositionally biased region" description="Low complexity" evidence="1">
    <location>
        <begin position="558"/>
        <end position="570"/>
    </location>
</feature>
<evidence type="ECO:0000313" key="4">
    <source>
        <dbReference type="Proteomes" id="UP000054498"/>
    </source>
</evidence>
<dbReference type="PANTHER" id="PTHR31102:SF1">
    <property type="entry name" value="CATION_H+ EXCHANGER DOMAIN-CONTAINING PROTEIN"/>
    <property type="match status" value="1"/>
</dbReference>
<feature type="transmembrane region" description="Helical" evidence="2">
    <location>
        <begin position="102"/>
        <end position="122"/>
    </location>
</feature>
<keyword evidence="2" id="KW-0812">Transmembrane</keyword>
<evidence type="ECO:0000256" key="2">
    <source>
        <dbReference type="SAM" id="Phobius"/>
    </source>
</evidence>
<name>A0A0D2NME3_9CHLO</name>
<evidence type="ECO:0000313" key="3">
    <source>
        <dbReference type="EMBL" id="KIZ05796.1"/>
    </source>
</evidence>
<feature type="compositionally biased region" description="Gly residues" evidence="1">
    <location>
        <begin position="574"/>
        <end position="594"/>
    </location>
</feature>
<dbReference type="AlphaFoldDB" id="A0A0D2NME3"/>
<feature type="transmembrane region" description="Helical" evidence="2">
    <location>
        <begin position="134"/>
        <end position="153"/>
    </location>
</feature>
<reference evidence="3 4" key="1">
    <citation type="journal article" date="2013" name="BMC Genomics">
        <title>Reconstruction of the lipid metabolism for the microalga Monoraphidium neglectum from its genome sequence reveals characteristics suitable for biofuel production.</title>
        <authorList>
            <person name="Bogen C."/>
            <person name="Al-Dilaimi A."/>
            <person name="Albersmeier A."/>
            <person name="Wichmann J."/>
            <person name="Grundmann M."/>
            <person name="Rupp O."/>
            <person name="Lauersen K.J."/>
            <person name="Blifernez-Klassen O."/>
            <person name="Kalinowski J."/>
            <person name="Goesmann A."/>
            <person name="Mussgnug J.H."/>
            <person name="Kruse O."/>
        </authorList>
    </citation>
    <scope>NUCLEOTIDE SEQUENCE [LARGE SCALE GENOMIC DNA]</scope>
    <source>
        <strain evidence="3 4">SAG 48.87</strain>
    </source>
</reference>
<feature type="region of interest" description="Disordered" evidence="1">
    <location>
        <begin position="518"/>
        <end position="543"/>
    </location>
</feature>
<dbReference type="Proteomes" id="UP000054498">
    <property type="component" value="Unassembled WGS sequence"/>
</dbReference>
<gene>
    <name evidence="3" type="ORF">MNEG_2164</name>
</gene>
<feature type="transmembrane region" description="Helical" evidence="2">
    <location>
        <begin position="29"/>
        <end position="52"/>
    </location>
</feature>
<accession>A0A0D2NME3</accession>
<evidence type="ECO:0008006" key="5">
    <source>
        <dbReference type="Google" id="ProtNLM"/>
    </source>
</evidence>
<keyword evidence="2" id="KW-1133">Transmembrane helix</keyword>
<dbReference type="EMBL" id="KK100455">
    <property type="protein sequence ID" value="KIZ05796.1"/>
    <property type="molecule type" value="Genomic_DNA"/>
</dbReference>
<dbReference type="PANTHER" id="PTHR31102">
    <property type="match status" value="1"/>
</dbReference>
<feature type="transmembrane region" description="Helical" evidence="2">
    <location>
        <begin position="160"/>
        <end position="177"/>
    </location>
</feature>
<evidence type="ECO:0000256" key="1">
    <source>
        <dbReference type="SAM" id="MobiDB-lite"/>
    </source>
</evidence>
<keyword evidence="2" id="KW-0472">Membrane</keyword>
<sequence>MRAAALATIFLRCGLELEFKTMNLYKWPALRLAFVPGVIEAVFDAGIASVLFSMPYTLALAMGFILKAVGPGLVVPAMFVLQKEGWGADKGIPSTVVIAASFDDIIAITGFSIFINIAIAGGKDAAWQIASGPLQVLFGIAGGLLAGAVLGCTKIWDNKYKRFIGIYGSALLLMFFLEHFDMLSGGALGSLFVGLATCYMWERGAPKFASTGPNSSYSPDIERVMAKVWNWVMEPLLFGTIGASIIFAKLQPSTIPKSIAIVLTGVTLRIISTFMVMYDRKYTLRERVFYAVAWTPKATVQASLSAVPLALIQGLMAGRPDYDVWLQWGQEILTTGVFAIIICGTLGTLMVFLTAPVLLNKGEGPLVRARSEVRIPGAPGGPSRASIDFGPTLTRVTTTSGGDVRVSTDARPIASISMDDFAGVRDHSVIEEYFDAIDQLLNIVRDDAVAPPEGRRERALELCNTISSLQERIDQEVGPRELTVRQMLLATALRSRQPSLSGPIGVGGPEILPTIASAGNLRGDASDGGDGGHVGDGGSGGGRVVIDRIQAVTALAQSLSGRSPTSTSSPGSPPGGGGAAAVGGGTAGGGGEAGGALPRAGFGNEAPTGAKDGAQA</sequence>
<keyword evidence="4" id="KW-1185">Reference proteome</keyword>
<feature type="transmembrane region" description="Helical" evidence="2">
    <location>
        <begin position="228"/>
        <end position="247"/>
    </location>
</feature>
<dbReference type="OrthoDB" id="423807at2759"/>
<feature type="transmembrane region" description="Helical" evidence="2">
    <location>
        <begin position="337"/>
        <end position="359"/>
    </location>
</feature>
<feature type="transmembrane region" description="Helical" evidence="2">
    <location>
        <begin position="58"/>
        <end position="81"/>
    </location>
</feature>
<protein>
    <recommendedName>
        <fullName evidence="5">Cation/H+ exchanger domain-containing protein</fullName>
    </recommendedName>
</protein>
<proteinExistence type="predicted"/>
<dbReference type="GeneID" id="25735042"/>
<dbReference type="KEGG" id="mng:MNEG_2164"/>
<organism evidence="3 4">
    <name type="scientific">Monoraphidium neglectum</name>
    <dbReference type="NCBI Taxonomy" id="145388"/>
    <lineage>
        <taxon>Eukaryota</taxon>
        <taxon>Viridiplantae</taxon>
        <taxon>Chlorophyta</taxon>
        <taxon>core chlorophytes</taxon>
        <taxon>Chlorophyceae</taxon>
        <taxon>CS clade</taxon>
        <taxon>Sphaeropleales</taxon>
        <taxon>Selenastraceae</taxon>
        <taxon>Monoraphidium</taxon>
    </lineage>
</organism>